<feature type="domain" description="Peptidase M28" evidence="21">
    <location>
        <begin position="222"/>
        <end position="386"/>
    </location>
</feature>
<comment type="subcellular location">
    <subcellularLocation>
        <location evidence="4">Endoplasmic reticulum membrane</location>
        <topology evidence="4">Multi-pass membrane protein</topology>
    </subcellularLocation>
    <subcellularLocation>
        <location evidence="3">Vacuole membrane</location>
        <topology evidence="3">Multi-pass membrane protein</topology>
    </subcellularLocation>
</comment>
<keyword evidence="11" id="KW-0378">Hydrolase</keyword>
<keyword evidence="15" id="KW-0482">Metalloprotease</keyword>
<dbReference type="GO" id="GO:0005774">
    <property type="term" value="C:vacuolar membrane"/>
    <property type="evidence" value="ECO:0007669"/>
    <property type="project" value="UniProtKB-SubCell"/>
</dbReference>
<evidence type="ECO:0000256" key="5">
    <source>
        <dbReference type="ARBA" id="ARBA00010918"/>
    </source>
</evidence>
<keyword evidence="23" id="KW-1185">Reference proteome</keyword>
<keyword evidence="9 20" id="KW-0812">Transmembrane</keyword>
<feature type="transmembrane region" description="Helical" evidence="20">
    <location>
        <begin position="614"/>
        <end position="635"/>
    </location>
</feature>
<comment type="function">
    <text evidence="2">May be involved in vacuolar sorting and osmoregulation.</text>
</comment>
<evidence type="ECO:0000256" key="7">
    <source>
        <dbReference type="ARBA" id="ARBA00022554"/>
    </source>
</evidence>
<keyword evidence="16 20" id="KW-0472">Membrane</keyword>
<dbReference type="Gene3D" id="3.40.630.10">
    <property type="entry name" value="Zn peptidases"/>
    <property type="match status" value="1"/>
</dbReference>
<proteinExistence type="inferred from homology"/>
<comment type="cofactor">
    <cofactor evidence="1">
        <name>Zn(2+)</name>
        <dbReference type="ChEBI" id="CHEBI:29105"/>
    </cofactor>
</comment>
<dbReference type="OrthoDB" id="76293at2759"/>
<name>A0A835BV76_9POAL</name>
<evidence type="ECO:0000256" key="2">
    <source>
        <dbReference type="ARBA" id="ARBA00003273"/>
    </source>
</evidence>
<evidence type="ECO:0000256" key="3">
    <source>
        <dbReference type="ARBA" id="ARBA00004128"/>
    </source>
</evidence>
<dbReference type="InterPro" id="IPR045175">
    <property type="entry name" value="M28_fam"/>
</dbReference>
<feature type="transmembrane region" description="Helical" evidence="20">
    <location>
        <begin position="716"/>
        <end position="735"/>
    </location>
</feature>
<comment type="similarity">
    <text evidence="5">Belongs to the peptidase M28 family.</text>
</comment>
<dbReference type="InterPro" id="IPR007484">
    <property type="entry name" value="Peptidase_M28"/>
</dbReference>
<dbReference type="GO" id="GO:0008235">
    <property type="term" value="F:metalloexopeptidase activity"/>
    <property type="evidence" value="ECO:0007669"/>
    <property type="project" value="InterPro"/>
</dbReference>
<evidence type="ECO:0000256" key="4">
    <source>
        <dbReference type="ARBA" id="ARBA00004477"/>
    </source>
</evidence>
<evidence type="ECO:0000256" key="9">
    <source>
        <dbReference type="ARBA" id="ARBA00022692"/>
    </source>
</evidence>
<feature type="transmembrane region" description="Helical" evidence="20">
    <location>
        <begin position="689"/>
        <end position="710"/>
    </location>
</feature>
<reference evidence="22" key="1">
    <citation type="submission" date="2020-07" db="EMBL/GenBank/DDBJ databases">
        <title>Genome sequence and genetic diversity analysis of an under-domesticated orphan crop, white fonio (Digitaria exilis).</title>
        <authorList>
            <person name="Bennetzen J.L."/>
            <person name="Chen S."/>
            <person name="Ma X."/>
            <person name="Wang X."/>
            <person name="Yssel A.E.J."/>
            <person name="Chaluvadi S.R."/>
            <person name="Johnson M."/>
            <person name="Gangashetty P."/>
            <person name="Hamidou F."/>
            <person name="Sanogo M.D."/>
            <person name="Zwaenepoel A."/>
            <person name="Wallace J."/>
            <person name="Van De Peer Y."/>
            <person name="Van Deynze A."/>
        </authorList>
    </citation>
    <scope>NUCLEOTIDE SEQUENCE</scope>
    <source>
        <tissue evidence="22">Leaves</tissue>
    </source>
</reference>
<keyword evidence="8" id="KW-0645">Protease</keyword>
<evidence type="ECO:0000256" key="15">
    <source>
        <dbReference type="ARBA" id="ARBA00023049"/>
    </source>
</evidence>
<feature type="transmembrane region" description="Helical" evidence="20">
    <location>
        <begin position="36"/>
        <end position="55"/>
    </location>
</feature>
<protein>
    <recommendedName>
        <fullName evidence="6">Vacuolar membrane protease</fullName>
    </recommendedName>
    <alternativeName>
        <fullName evidence="18">FXNA-related family protease 1</fullName>
    </alternativeName>
</protein>
<feature type="transmembrane region" description="Helical" evidence="20">
    <location>
        <begin position="655"/>
        <end position="677"/>
    </location>
</feature>
<keyword evidence="12" id="KW-0256">Endoplasmic reticulum</keyword>
<dbReference type="GO" id="GO:0006508">
    <property type="term" value="P:proteolysis"/>
    <property type="evidence" value="ECO:0007669"/>
    <property type="project" value="UniProtKB-KW"/>
</dbReference>
<sequence length="976" mass="107897">MSRMPQGQGSSMSAREKPKVDQAVDSNGDNHKHRRGAYLLLGLLIIFFHGSWSVYQIQFGNLPLPLDAKQAGKMGFSEASALEHVKYLTSLGPHPVGSDSLELAIQVVHSYCLLSSFNSPVSQFQFSSNYYTVPILAEKIKKTAHWEVDVQLELFHTDIGANRLSNGLFKGKTLLYSDLKHVLLRVVPNFALYNSCFCCVFTYELYGLPRLMSRKQINLFSREGAGDCSSCVGVMLELARGVAQRAHGFKSGVLFLFNTGEEEGLDGAHSFITQHPWRNSVRFAVDLEAMGISGKSTLFQGTDHWALESFAAVAKYPSAQIASQDVFSSGAIKSATDFQIYQEVAGLPGLDFAYTDTTSVYHTKNDKMKLLKPGSLQHIGENMLDFLLYSAASPTFLKNAKQQKQGNTEKDKAVFFDILGKYMVVYPQRLATMFHNSIILQSLLIWGTSLLMGGRPGLVSFGISCLGIILMLIFSICLPVVVAFILPHICPFPVPYVANPWLIIGLFGSPALLGAFIGQHIGFILLKRHLRSVYSRTKPGLTHNTREYIVDLEAERWIFKSGFVQWLIVLILGTYFKVGSSYIALIWLVSPAFAYGFLEATLSPVRLPKQLKVVTLVLGLAAPVVSSAGLAVRMADVIVGSIVRVDRNPGGLPDWLGNVIVAVAIAVVVCFMFVYLLSYVHISGDKRTLGLLVCTLFGISLALVSSGIVPAFTEDVARSVNVSISFMLLFCYNAFCLSQNWFMTGVATVVHVVDTTRIDDGNREPLSYISLFSNTPGKLTKELVDLGDEEFFCGRNMTIDFVTFTMKYGCWSYKDSNTGWSKSEVPVVLVESDLVTDSARQTVISVDTKSSTRWALGINKQEIEDFTVQVDSEKLVLLGDKSEVDGWHTIQFAGGKNSPTKFQLTLYWLNSATQTSQRETKDAEDVPFLVKLRTDVNRVTPKVTKVLEKLPRWCTPFGKSTSPHTLAFLTGLRVNI</sequence>
<evidence type="ECO:0000256" key="10">
    <source>
        <dbReference type="ARBA" id="ARBA00022723"/>
    </source>
</evidence>
<evidence type="ECO:0000256" key="1">
    <source>
        <dbReference type="ARBA" id="ARBA00001947"/>
    </source>
</evidence>
<gene>
    <name evidence="22" type="ORF">HU200_031585</name>
</gene>
<keyword evidence="14 20" id="KW-1133">Transmembrane helix</keyword>
<dbReference type="PANTHER" id="PTHR12147">
    <property type="entry name" value="METALLOPEPTIDASE M28 FAMILY MEMBER"/>
    <property type="match status" value="1"/>
</dbReference>
<accession>A0A835BV76</accession>
<keyword evidence="10" id="KW-0479">Metal-binding</keyword>
<feature type="compositionally biased region" description="Polar residues" evidence="19">
    <location>
        <begin position="1"/>
        <end position="13"/>
    </location>
</feature>
<dbReference type="EMBL" id="JACEFO010001776">
    <property type="protein sequence ID" value="KAF8704097.1"/>
    <property type="molecule type" value="Genomic_DNA"/>
</dbReference>
<dbReference type="GO" id="GO:0046872">
    <property type="term" value="F:metal ion binding"/>
    <property type="evidence" value="ECO:0007669"/>
    <property type="project" value="UniProtKB-KW"/>
</dbReference>
<evidence type="ECO:0000256" key="11">
    <source>
        <dbReference type="ARBA" id="ARBA00022801"/>
    </source>
</evidence>
<dbReference type="Pfam" id="PF04389">
    <property type="entry name" value="Peptidase_M28"/>
    <property type="match status" value="1"/>
</dbReference>
<feature type="transmembrane region" description="Helical" evidence="20">
    <location>
        <begin position="501"/>
        <end position="526"/>
    </location>
</feature>
<evidence type="ECO:0000313" key="23">
    <source>
        <dbReference type="Proteomes" id="UP000636709"/>
    </source>
</evidence>
<dbReference type="GO" id="GO:0005789">
    <property type="term" value="C:endoplasmic reticulum membrane"/>
    <property type="evidence" value="ECO:0007669"/>
    <property type="project" value="UniProtKB-SubCell"/>
</dbReference>
<evidence type="ECO:0000256" key="17">
    <source>
        <dbReference type="ARBA" id="ARBA00023180"/>
    </source>
</evidence>
<comment type="caution">
    <text evidence="22">The sequence shown here is derived from an EMBL/GenBank/DDBJ whole genome shotgun (WGS) entry which is preliminary data.</text>
</comment>
<evidence type="ECO:0000256" key="12">
    <source>
        <dbReference type="ARBA" id="ARBA00022824"/>
    </source>
</evidence>
<evidence type="ECO:0000256" key="6">
    <source>
        <dbReference type="ARBA" id="ARBA00017435"/>
    </source>
</evidence>
<dbReference type="InterPro" id="IPR048024">
    <property type="entry name" value="Fxna-like_M28_dom"/>
</dbReference>
<keyword evidence="17" id="KW-0325">Glycoprotein</keyword>
<feature type="transmembrane region" description="Helical" evidence="20">
    <location>
        <begin position="465"/>
        <end position="489"/>
    </location>
</feature>
<dbReference type="PANTHER" id="PTHR12147:SF58">
    <property type="entry name" value="VACUOLAR MEMBRANE PROTEASE"/>
    <property type="match status" value="1"/>
</dbReference>
<feature type="region of interest" description="Disordered" evidence="19">
    <location>
        <begin position="1"/>
        <end position="29"/>
    </location>
</feature>
<evidence type="ECO:0000256" key="14">
    <source>
        <dbReference type="ARBA" id="ARBA00022989"/>
    </source>
</evidence>
<dbReference type="AlphaFoldDB" id="A0A835BV76"/>
<dbReference type="CDD" id="cd03875">
    <property type="entry name" value="M28_Fxna_like"/>
    <property type="match status" value="1"/>
</dbReference>
<evidence type="ECO:0000256" key="8">
    <source>
        <dbReference type="ARBA" id="ARBA00022670"/>
    </source>
</evidence>
<feature type="transmembrane region" description="Helical" evidence="20">
    <location>
        <begin position="433"/>
        <end position="453"/>
    </location>
</feature>
<evidence type="ECO:0000259" key="21">
    <source>
        <dbReference type="Pfam" id="PF04389"/>
    </source>
</evidence>
<evidence type="ECO:0000313" key="22">
    <source>
        <dbReference type="EMBL" id="KAF8704097.1"/>
    </source>
</evidence>
<evidence type="ECO:0000256" key="18">
    <source>
        <dbReference type="ARBA" id="ARBA00031512"/>
    </source>
</evidence>
<keyword evidence="7" id="KW-0926">Vacuole</keyword>
<dbReference type="Proteomes" id="UP000636709">
    <property type="component" value="Unassembled WGS sequence"/>
</dbReference>
<evidence type="ECO:0000256" key="13">
    <source>
        <dbReference type="ARBA" id="ARBA00022833"/>
    </source>
</evidence>
<dbReference type="SUPFAM" id="SSF53187">
    <property type="entry name" value="Zn-dependent exopeptidases"/>
    <property type="match status" value="1"/>
</dbReference>
<organism evidence="22 23">
    <name type="scientific">Digitaria exilis</name>
    <dbReference type="NCBI Taxonomy" id="1010633"/>
    <lineage>
        <taxon>Eukaryota</taxon>
        <taxon>Viridiplantae</taxon>
        <taxon>Streptophyta</taxon>
        <taxon>Embryophyta</taxon>
        <taxon>Tracheophyta</taxon>
        <taxon>Spermatophyta</taxon>
        <taxon>Magnoliopsida</taxon>
        <taxon>Liliopsida</taxon>
        <taxon>Poales</taxon>
        <taxon>Poaceae</taxon>
        <taxon>PACMAD clade</taxon>
        <taxon>Panicoideae</taxon>
        <taxon>Panicodae</taxon>
        <taxon>Paniceae</taxon>
        <taxon>Anthephorinae</taxon>
        <taxon>Digitaria</taxon>
    </lineage>
</organism>
<dbReference type="FunFam" id="3.40.630.10:FF:000008">
    <property type="entry name" value="Endoplasmic reticulum metallopeptidase 1"/>
    <property type="match status" value="1"/>
</dbReference>
<evidence type="ECO:0000256" key="19">
    <source>
        <dbReference type="SAM" id="MobiDB-lite"/>
    </source>
</evidence>
<evidence type="ECO:0000256" key="20">
    <source>
        <dbReference type="SAM" id="Phobius"/>
    </source>
</evidence>
<evidence type="ECO:0000256" key="16">
    <source>
        <dbReference type="ARBA" id="ARBA00023136"/>
    </source>
</evidence>
<keyword evidence="13" id="KW-0862">Zinc</keyword>